<dbReference type="Proteomes" id="UP001620626">
    <property type="component" value="Unassembled WGS sequence"/>
</dbReference>
<evidence type="ECO:0000256" key="4">
    <source>
        <dbReference type="ARBA" id="ARBA00022679"/>
    </source>
</evidence>
<dbReference type="PROSITE" id="PS50216">
    <property type="entry name" value="DHHC"/>
    <property type="match status" value="1"/>
</dbReference>
<reference evidence="7 8" key="1">
    <citation type="submission" date="2024-10" db="EMBL/GenBank/DDBJ databases">
        <authorList>
            <person name="Kim D."/>
        </authorList>
    </citation>
    <scope>NUCLEOTIDE SEQUENCE [LARGE SCALE GENOMIC DNA]</scope>
    <source>
        <strain evidence="7">BH-2024</strain>
    </source>
</reference>
<evidence type="ECO:0000256" key="5">
    <source>
        <dbReference type="PROSITE-ProRule" id="PRU00965"/>
    </source>
</evidence>
<evidence type="ECO:0000256" key="3">
    <source>
        <dbReference type="ARBA" id="ARBA00022603"/>
    </source>
</evidence>
<protein>
    <recommendedName>
        <fullName evidence="6">CTCHY-type domain-containing protein</fullName>
    </recommendedName>
</protein>
<dbReference type="GO" id="GO:0008270">
    <property type="term" value="F:zinc ion binding"/>
    <property type="evidence" value="ECO:0007669"/>
    <property type="project" value="UniProtKB-KW"/>
</dbReference>
<evidence type="ECO:0000313" key="8">
    <source>
        <dbReference type="Proteomes" id="UP001620626"/>
    </source>
</evidence>
<dbReference type="PANTHER" id="PTHR13493:SF3">
    <property type="entry name" value="RRNA N6-ADENOSINE-METHYLTRANSFERASE ZCCHC4"/>
    <property type="match status" value="1"/>
</dbReference>
<accession>A0ABD2KZS8</accession>
<comment type="caution">
    <text evidence="7">The sequence shown here is derived from an EMBL/GenBank/DDBJ whole genome shotgun (WGS) entry which is preliminary data.</text>
</comment>
<comment type="subcellular location">
    <subcellularLocation>
        <location evidence="1">Cytoplasm</location>
    </subcellularLocation>
</comment>
<keyword evidence="5" id="KW-0479">Metal-binding</keyword>
<dbReference type="PANTHER" id="PTHR13493">
    <property type="entry name" value="ZINC FINGER CCHC DOMAIN-CONTAINING"/>
    <property type="match status" value="1"/>
</dbReference>
<dbReference type="InterPro" id="IPR017921">
    <property type="entry name" value="Znf_CTCHY"/>
</dbReference>
<gene>
    <name evidence="7" type="ORF">niasHT_015330</name>
</gene>
<evidence type="ECO:0000256" key="2">
    <source>
        <dbReference type="ARBA" id="ARBA00022490"/>
    </source>
</evidence>
<keyword evidence="5" id="KW-0863">Zinc-finger</keyword>
<dbReference type="InterPro" id="IPR041370">
    <property type="entry name" value="Mlase_EEF1AKMT1/ZCCHC4"/>
</dbReference>
<organism evidence="7 8">
    <name type="scientific">Heterodera trifolii</name>
    <dbReference type="NCBI Taxonomy" id="157864"/>
    <lineage>
        <taxon>Eukaryota</taxon>
        <taxon>Metazoa</taxon>
        <taxon>Ecdysozoa</taxon>
        <taxon>Nematoda</taxon>
        <taxon>Chromadorea</taxon>
        <taxon>Rhabditida</taxon>
        <taxon>Tylenchina</taxon>
        <taxon>Tylenchomorpha</taxon>
        <taxon>Tylenchoidea</taxon>
        <taxon>Heteroderidae</taxon>
        <taxon>Heteroderinae</taxon>
        <taxon>Heterodera</taxon>
    </lineage>
</organism>
<evidence type="ECO:0000313" key="7">
    <source>
        <dbReference type="EMBL" id="KAL3108408.1"/>
    </source>
</evidence>
<dbReference type="GO" id="GO:0032259">
    <property type="term" value="P:methylation"/>
    <property type="evidence" value="ECO:0007669"/>
    <property type="project" value="UniProtKB-KW"/>
</dbReference>
<dbReference type="InterPro" id="IPR039846">
    <property type="entry name" value="ZCCHC4"/>
</dbReference>
<keyword evidence="2" id="KW-0963">Cytoplasm</keyword>
<keyword evidence="5" id="KW-0862">Zinc</keyword>
<dbReference type="Pfam" id="PF10237">
    <property type="entry name" value="N6-adenineMlase"/>
    <property type="match status" value="1"/>
</dbReference>
<evidence type="ECO:0000256" key="1">
    <source>
        <dbReference type="ARBA" id="ARBA00004496"/>
    </source>
</evidence>
<sequence length="391" mass="45111">MKPKISQPLTKQGSSRLPECKHGPCLLFSNEDGTKKWFACSVFRSRKRCPFSVTVHPNGVLQPYKAEEAIESLPIEEYGKARKGYENLVKSGAKIYWWCKCCANYFGNEKHEHKLSGPYSEWKKPLELLDPLQDDAGEAQYFFSSETVDLLSKIIEAEHFDSLLCIGVPTIFEHFKGSNIKTFLLDYDDRLAHFYGPDEFARFSMLVCHFFLSISRNHLLEFFRGSQKLLCLCDPPFGVHVSALMQTLSLLRGMFCSISAQQQNSVFNVILFLPYFVGKHLKEHPLTMVDFKVTYSNHLDFSRPQKSIVRMFTDIPNCLFILPTKDGYHFCEQCNRFVAEQNKHCWKCGECTSKDGTPFFHCNRCSRCVRQTYNHCAKCSSCHLKNRCPKE</sequence>
<dbReference type="SUPFAM" id="SSF161245">
    <property type="entry name" value="Zinc hairpin stack"/>
    <property type="match status" value="1"/>
</dbReference>
<dbReference type="AlphaFoldDB" id="A0ABD2KZS8"/>
<evidence type="ECO:0000259" key="6">
    <source>
        <dbReference type="PROSITE" id="PS51270"/>
    </source>
</evidence>
<feature type="domain" description="CTCHY-type" evidence="6">
    <location>
        <begin position="326"/>
        <end position="387"/>
    </location>
</feature>
<dbReference type="InterPro" id="IPR037275">
    <property type="entry name" value="Znf_CTCHY_sf"/>
</dbReference>
<dbReference type="GO" id="GO:0008168">
    <property type="term" value="F:methyltransferase activity"/>
    <property type="evidence" value="ECO:0007669"/>
    <property type="project" value="UniProtKB-KW"/>
</dbReference>
<dbReference type="PROSITE" id="PS51270">
    <property type="entry name" value="ZF_CTCHY"/>
    <property type="match status" value="1"/>
</dbReference>
<proteinExistence type="predicted"/>
<keyword evidence="8" id="KW-1185">Reference proteome</keyword>
<dbReference type="GO" id="GO:0005737">
    <property type="term" value="C:cytoplasm"/>
    <property type="evidence" value="ECO:0007669"/>
    <property type="project" value="UniProtKB-SubCell"/>
</dbReference>
<name>A0ABD2KZS8_9BILA</name>
<keyword evidence="3" id="KW-0489">Methyltransferase</keyword>
<dbReference type="EMBL" id="JBICBT010000590">
    <property type="protein sequence ID" value="KAL3108408.1"/>
    <property type="molecule type" value="Genomic_DNA"/>
</dbReference>
<keyword evidence="4" id="KW-0808">Transferase</keyword>